<protein>
    <submittedName>
        <fullName evidence="1">YwqG family protein</fullName>
    </submittedName>
</protein>
<name>A0ABW9IPT7_STRGJ</name>
<comment type="caution">
    <text evidence="1">The sequence shown here is derived from an EMBL/GenBank/DDBJ whole genome shotgun (WGS) entry which is preliminary data.</text>
</comment>
<dbReference type="Pfam" id="PF09234">
    <property type="entry name" value="DUF1963"/>
    <property type="match status" value="1"/>
</dbReference>
<dbReference type="SUPFAM" id="SSF103032">
    <property type="entry name" value="Hypothetical protein YwqG"/>
    <property type="match status" value="1"/>
</dbReference>
<dbReference type="Proteomes" id="UP001631993">
    <property type="component" value="Unassembled WGS sequence"/>
</dbReference>
<organism evidence="1 2">
    <name type="scientific">Streptomyces galilaeus</name>
    <dbReference type="NCBI Taxonomy" id="33899"/>
    <lineage>
        <taxon>Bacteria</taxon>
        <taxon>Bacillati</taxon>
        <taxon>Actinomycetota</taxon>
        <taxon>Actinomycetes</taxon>
        <taxon>Kitasatosporales</taxon>
        <taxon>Streptomycetaceae</taxon>
        <taxon>Streptomyces</taxon>
    </lineage>
</organism>
<dbReference type="PANTHER" id="PTHR36436">
    <property type="entry name" value="SLL5081 PROTEIN"/>
    <property type="match status" value="1"/>
</dbReference>
<gene>
    <name evidence="1" type="ORF">ACKI1S_30650</name>
</gene>
<evidence type="ECO:0000313" key="1">
    <source>
        <dbReference type="EMBL" id="MFM9650499.1"/>
    </source>
</evidence>
<dbReference type="InterPro" id="IPR015315">
    <property type="entry name" value="DUF1963"/>
</dbReference>
<accession>A0ABW9IPT7</accession>
<sequence length="285" mass="31627">MTDERYARLAAGHLPGDVARRWTALLRPCVRLRRAVDGEPAVATLGGNPRLPAGIGWPEWPGHGPLSFIASVRCDELPREGLAEQFPQDGTLLFFSFDGRTDSDAFVSADDPDTWVGAQVLYVPENTPVFATPAPAHLEPFPRVDLTGETEQSAPDLWLPQTRRALLGDGREWPDHPRETPAELRPFLRAFGRLRTRTGHQIGGHAIPVQGPVEYEIAHGELGGTHAWGDQAHDQEAERWVLLAQFDSDSDAKMEWGDVGTLYWLIRPEDLAAHRFGQVRLTVQC</sequence>
<dbReference type="EMBL" id="JBJVNE010000017">
    <property type="protein sequence ID" value="MFM9650499.1"/>
    <property type="molecule type" value="Genomic_DNA"/>
</dbReference>
<proteinExistence type="predicted"/>
<reference evidence="1 2" key="1">
    <citation type="submission" date="2024-12" db="EMBL/GenBank/DDBJ databases">
        <title>Forecasting of Potato common scab and diversities of Pathogenic streptomyces spp. in china.</title>
        <authorList>
            <person name="Handique U."/>
            <person name="Wu J."/>
        </authorList>
    </citation>
    <scope>NUCLEOTIDE SEQUENCE [LARGE SCALE GENOMIC DNA]</scope>
    <source>
        <strain evidence="1 2">ZRIMU1585</strain>
    </source>
</reference>
<dbReference type="PANTHER" id="PTHR36436:SF6">
    <property type="entry name" value="SLL5081 PROTEIN"/>
    <property type="match status" value="1"/>
</dbReference>
<evidence type="ECO:0000313" key="2">
    <source>
        <dbReference type="Proteomes" id="UP001631993"/>
    </source>
</evidence>
<dbReference type="Gene3D" id="2.30.320.10">
    <property type="entry name" value="YwqG-like"/>
    <property type="match status" value="1"/>
</dbReference>
<dbReference type="InterPro" id="IPR035948">
    <property type="entry name" value="YwqG-like_sf"/>
</dbReference>
<dbReference type="RefSeq" id="WP_369280411.1">
    <property type="nucleotide sequence ID" value="NZ_JBJVMW010000015.1"/>
</dbReference>
<keyword evidence="2" id="KW-1185">Reference proteome</keyword>